<accession>A0A212R6H5</accession>
<evidence type="ECO:0000313" key="2">
    <source>
        <dbReference type="Proteomes" id="UP000197065"/>
    </source>
</evidence>
<evidence type="ECO:0000313" key="1">
    <source>
        <dbReference type="EMBL" id="SNB67786.1"/>
    </source>
</evidence>
<gene>
    <name evidence="1" type="ORF">SAMN07250955_10650</name>
</gene>
<proteinExistence type="predicted"/>
<protein>
    <submittedName>
        <fullName evidence="1">Uncharacterized protein</fullName>
    </submittedName>
</protein>
<organism evidence="1 2">
    <name type="scientific">Arboricoccus pini</name>
    <dbReference type="NCBI Taxonomy" id="1963835"/>
    <lineage>
        <taxon>Bacteria</taxon>
        <taxon>Pseudomonadati</taxon>
        <taxon>Pseudomonadota</taxon>
        <taxon>Alphaproteobacteria</taxon>
        <taxon>Geminicoccales</taxon>
        <taxon>Geminicoccaceae</taxon>
        <taxon>Arboricoccus</taxon>
    </lineage>
</organism>
<dbReference type="Proteomes" id="UP000197065">
    <property type="component" value="Unassembled WGS sequence"/>
</dbReference>
<dbReference type="AlphaFoldDB" id="A0A212R6H5"/>
<dbReference type="EMBL" id="FYEH01000006">
    <property type="protein sequence ID" value="SNB67786.1"/>
    <property type="molecule type" value="Genomic_DNA"/>
</dbReference>
<keyword evidence="2" id="KW-1185">Reference proteome</keyword>
<name>A0A212R6H5_9PROT</name>
<reference evidence="1 2" key="1">
    <citation type="submission" date="2017-06" db="EMBL/GenBank/DDBJ databases">
        <authorList>
            <person name="Kim H.J."/>
            <person name="Triplett B.A."/>
        </authorList>
    </citation>
    <scope>NUCLEOTIDE SEQUENCE [LARGE SCALE GENOMIC DNA]</scope>
    <source>
        <strain evidence="1 2">B29T1</strain>
    </source>
</reference>
<sequence length="452" mass="49284">MDEPAALLIVDTGEGHRGVNTTTCWTREQLERSSRLELTRQPATPAGHALIRTIASRIVDHEQSRGRRKRGQAEIDVLYRGLGCVVGGVLAQWAETRLPVYRSTSNISAFTGLPVSFRQFLYLMDTLETLGLLNKKRSCFTDYGFGRTYKAAQYWPSEALLAFASSHGIDPIRDYPAVSYGSPSKLPPQGPIVVEEHATKQALGNGKSVKVKGKSIAYDPLDPLAIEYAEFIARLNQRVAEADIKGVSTPAFFIKCSGSLNLHSRIYNGDCEVNYQNIPKERRRAEVIIDGEPTAEIDYHASWLSLLYAASGTALPKGDLYTIPELDRACVKAFVTATIGNGKPLKSWPSRAKAAAKGRPPFKVVAAKVLAKHPVLHHPAVLVGVHPEYCAKALMHIEAGLLRAAIDFFAPGVALPLHDALIVPKGMAQRAKEAMLRAAALVDAEMRVTITG</sequence>